<accession>A0A699JQ32</accession>
<name>A0A699JQ32_TANCI</name>
<gene>
    <name evidence="3" type="ORF">Tci_623505</name>
</gene>
<feature type="region of interest" description="Disordered" evidence="1">
    <location>
        <begin position="1"/>
        <end position="56"/>
    </location>
</feature>
<feature type="domain" description="Retrovirus-related Pol polyprotein from transposon TNT 1-94-like beta-barrel" evidence="2">
    <location>
        <begin position="109"/>
        <end position="191"/>
    </location>
</feature>
<reference evidence="3" key="1">
    <citation type="journal article" date="2019" name="Sci. Rep.">
        <title>Draft genome of Tanacetum cinerariifolium, the natural source of mosquito coil.</title>
        <authorList>
            <person name="Yamashiro T."/>
            <person name="Shiraishi A."/>
            <person name="Satake H."/>
            <person name="Nakayama K."/>
        </authorList>
    </citation>
    <scope>NUCLEOTIDE SEQUENCE</scope>
</reference>
<dbReference type="SUPFAM" id="SSF57756">
    <property type="entry name" value="Retrovirus zinc finger-like domains"/>
    <property type="match status" value="1"/>
</dbReference>
<evidence type="ECO:0000256" key="1">
    <source>
        <dbReference type="SAM" id="MobiDB-lite"/>
    </source>
</evidence>
<dbReference type="EMBL" id="BKCJ010437588">
    <property type="protein sequence ID" value="GFA51533.1"/>
    <property type="molecule type" value="Genomic_DNA"/>
</dbReference>
<feature type="compositionally biased region" description="Basic residues" evidence="1">
    <location>
        <begin position="15"/>
        <end position="40"/>
    </location>
</feature>
<dbReference type="Pfam" id="PF22936">
    <property type="entry name" value="Pol_BBD"/>
    <property type="match status" value="1"/>
</dbReference>
<comment type="caution">
    <text evidence="3">The sequence shown here is derived from an EMBL/GenBank/DDBJ whole genome shotgun (WGS) entry which is preliminary data.</text>
</comment>
<sequence>NAPALHAIRAGKVQKGNKHNKSHSQKGAKGKNQGKGKFSPKPKIPPPPPKKENPAKDSICHECGVIRHWKRNCPQYLAELIKKKKNTASGAGGSDIFVIELNTILNRSWIYDTGCGTHICNTTQGLRASRKLKPRALSLYVGNGQREAVEAIGTFYLCLPSGLDIVLNNCHYAPSITRGVISVSHLYEDGFVNRFVDN</sequence>
<evidence type="ECO:0000259" key="2">
    <source>
        <dbReference type="Pfam" id="PF22936"/>
    </source>
</evidence>
<dbReference type="GO" id="GO:0008270">
    <property type="term" value="F:zinc ion binding"/>
    <property type="evidence" value="ECO:0007669"/>
    <property type="project" value="InterPro"/>
</dbReference>
<dbReference type="InterPro" id="IPR054722">
    <property type="entry name" value="PolX-like_BBD"/>
</dbReference>
<protein>
    <recommendedName>
        <fullName evidence="2">Retrovirus-related Pol polyprotein from transposon TNT 1-94-like beta-barrel domain-containing protein</fullName>
    </recommendedName>
</protein>
<feature type="non-terminal residue" evidence="3">
    <location>
        <position position="1"/>
    </location>
</feature>
<dbReference type="InterPro" id="IPR036875">
    <property type="entry name" value="Znf_CCHC_sf"/>
</dbReference>
<organism evidence="3">
    <name type="scientific">Tanacetum cinerariifolium</name>
    <name type="common">Dalmatian daisy</name>
    <name type="synonym">Chrysanthemum cinerariifolium</name>
    <dbReference type="NCBI Taxonomy" id="118510"/>
    <lineage>
        <taxon>Eukaryota</taxon>
        <taxon>Viridiplantae</taxon>
        <taxon>Streptophyta</taxon>
        <taxon>Embryophyta</taxon>
        <taxon>Tracheophyta</taxon>
        <taxon>Spermatophyta</taxon>
        <taxon>Magnoliopsida</taxon>
        <taxon>eudicotyledons</taxon>
        <taxon>Gunneridae</taxon>
        <taxon>Pentapetalae</taxon>
        <taxon>asterids</taxon>
        <taxon>campanulids</taxon>
        <taxon>Asterales</taxon>
        <taxon>Asteraceae</taxon>
        <taxon>Asteroideae</taxon>
        <taxon>Anthemideae</taxon>
        <taxon>Anthemidinae</taxon>
        <taxon>Tanacetum</taxon>
    </lineage>
</organism>
<proteinExistence type="predicted"/>
<evidence type="ECO:0000313" key="3">
    <source>
        <dbReference type="EMBL" id="GFA51533.1"/>
    </source>
</evidence>
<dbReference type="AlphaFoldDB" id="A0A699JQ32"/>
<dbReference type="GO" id="GO:0003676">
    <property type="term" value="F:nucleic acid binding"/>
    <property type="evidence" value="ECO:0007669"/>
    <property type="project" value="InterPro"/>
</dbReference>